<gene>
    <name evidence="1" type="ORF">HA72_1085</name>
    <name evidence="2" type="ORF">MsedA_1098</name>
    <name evidence="3" type="ORF">MsedB_1100</name>
    <name evidence="4" type="ORF">MsedC_1098</name>
    <name evidence="5" type="ORF">MsedD_1099</name>
    <name evidence="6" type="ORF">MsedE_1101</name>
</gene>
<evidence type="ECO:0000313" key="2">
    <source>
        <dbReference type="EMBL" id="AKV74124.1"/>
    </source>
</evidence>
<reference evidence="9 10" key="2">
    <citation type="journal article" date="2015" name="Genome Announc.">
        <title>Complete Genome Sequences of Evolved Arsenate-Resistant Metallosphaera sedula Strains.</title>
        <authorList>
            <person name="Ai C."/>
            <person name="McCarthy S."/>
            <person name="Schackwitz W."/>
            <person name="Martin J."/>
            <person name="Lipzen A."/>
            <person name="Blum P."/>
        </authorList>
    </citation>
    <scope>NUCLEOTIDE SEQUENCE [LARGE SCALE GENOMIC DNA]</scope>
    <source>
        <strain evidence="4 10">ARS120-1</strain>
        <strain evidence="5 9">ARS120-2</strain>
        <strain evidence="2 12">ARS50-1</strain>
        <strain evidence="3 11">ARS50-2</strain>
    </source>
</reference>
<dbReference type="RefSeq" id="WP_012021036.1">
    <property type="nucleotide sequence ID" value="NZ_AP019770.1"/>
</dbReference>
<dbReference type="EMBL" id="CP012173">
    <property type="protein sequence ID" value="AKV76364.1"/>
    <property type="molecule type" value="Genomic_DNA"/>
</dbReference>
<dbReference type="OMA" id="IGYYWIF"/>
<dbReference type="PANTHER" id="PTHR42685">
    <property type="entry name" value="GERANYLGERANYL DIPHOSPHATE REDUCTASE"/>
    <property type="match status" value="1"/>
</dbReference>
<dbReference type="Proteomes" id="UP000029084">
    <property type="component" value="Chromosome"/>
</dbReference>
<evidence type="ECO:0000313" key="7">
    <source>
        <dbReference type="Proteomes" id="UP000029084"/>
    </source>
</evidence>
<dbReference type="PATRIC" id="fig|43687.5.peg.1128"/>
<evidence type="ECO:0000313" key="10">
    <source>
        <dbReference type="Proteomes" id="UP000062398"/>
    </source>
</evidence>
<sequence>MKVGIVGAGPAGLFLAQKLGEEAVVYERERRLGVKPCSWVVLSSIEDLITQDEILFKITGYRIFLDNKLIHEVHSKEPFAYIIDKPRFLERLSEGVEIKWERGVIKGDEINGVKYDVVVDARGYQALSQDTVLAIQYDTTYHAEENVLNSYFYSDFVGYGWVFPGPYGARIGIGGEAPLPVLRERLNSILAGEKVGYGVARISMGGLRQGNFVGEAGGAVFPITGEGIRPSLMHAELMYRKLVGEDVDVRNSSLFRIMNAHLKVVEEARKSERPGEYVSRVFMGTLRPG</sequence>
<dbReference type="OrthoDB" id="6062at2157"/>
<reference evidence="6 8" key="3">
    <citation type="submission" date="2015-07" db="EMBL/GenBank/DDBJ databases">
        <title>Physiological, transcriptional responses and genome re-sequencing of acid resistant extremely thermoacidophilic Metallosphaera sedula SARC-M1.</title>
        <authorList>
            <person name="Ai C."/>
            <person name="McCarthy S."/>
            <person name="Eckrich V."/>
            <person name="Rudrappa D."/>
            <person name="Qiu G."/>
            <person name="Blum P."/>
        </authorList>
    </citation>
    <scope>NUCLEOTIDE SEQUENCE [LARGE SCALE GENOMIC DNA]</scope>
    <source>
        <strain evidence="6 8">SARC-M1</strain>
    </source>
</reference>
<dbReference type="Proteomes" id="UP000061362">
    <property type="component" value="Chromosome"/>
</dbReference>
<dbReference type="EMBL" id="CP012174">
    <property type="protein sequence ID" value="AKV78615.1"/>
    <property type="molecule type" value="Genomic_DNA"/>
</dbReference>
<dbReference type="GeneID" id="91755556"/>
<organism evidence="1 7">
    <name type="scientific">Metallosphaera sedula</name>
    <dbReference type="NCBI Taxonomy" id="43687"/>
    <lineage>
        <taxon>Archaea</taxon>
        <taxon>Thermoproteota</taxon>
        <taxon>Thermoprotei</taxon>
        <taxon>Sulfolobales</taxon>
        <taxon>Sulfolobaceae</taxon>
        <taxon>Metallosphaera</taxon>
    </lineage>
</organism>
<dbReference type="Proteomes" id="UP000062475">
    <property type="component" value="Chromosome"/>
</dbReference>
<evidence type="ECO:0000313" key="1">
    <source>
        <dbReference type="EMBL" id="AIM27235.1"/>
    </source>
</evidence>
<evidence type="ECO:0000313" key="4">
    <source>
        <dbReference type="EMBL" id="AKV78615.1"/>
    </source>
</evidence>
<protein>
    <submittedName>
        <fullName evidence="1">Dehydrogenase (Flavoprotein)-like protein</fullName>
    </submittedName>
</protein>
<dbReference type="Proteomes" id="UP000062398">
    <property type="component" value="Chromosome"/>
</dbReference>
<evidence type="ECO:0000313" key="6">
    <source>
        <dbReference type="EMBL" id="AKV83105.1"/>
    </source>
</evidence>
<proteinExistence type="predicted"/>
<evidence type="ECO:0000313" key="8">
    <source>
        <dbReference type="Proteomes" id="UP000056255"/>
    </source>
</evidence>
<dbReference type="EMBL" id="CP012172">
    <property type="protein sequence ID" value="AKV74124.1"/>
    <property type="molecule type" value="Genomic_DNA"/>
</dbReference>
<dbReference type="Gene3D" id="3.50.50.60">
    <property type="entry name" value="FAD/NAD(P)-binding domain"/>
    <property type="match status" value="1"/>
</dbReference>
<dbReference type="SUPFAM" id="SSF51905">
    <property type="entry name" value="FAD/NAD(P)-binding domain"/>
    <property type="match status" value="1"/>
</dbReference>
<dbReference type="EMBL" id="CP012176">
    <property type="protein sequence ID" value="AKV83105.1"/>
    <property type="molecule type" value="Genomic_DNA"/>
</dbReference>
<evidence type="ECO:0000313" key="12">
    <source>
        <dbReference type="Proteomes" id="UP000068832"/>
    </source>
</evidence>
<evidence type="ECO:0000313" key="3">
    <source>
        <dbReference type="EMBL" id="AKV76364.1"/>
    </source>
</evidence>
<evidence type="ECO:0000313" key="9">
    <source>
        <dbReference type="Proteomes" id="UP000061362"/>
    </source>
</evidence>
<reference evidence="1 7" key="1">
    <citation type="journal article" date="2014" name="J. Bacteriol.">
        <title>Role of an Archaeal PitA Transporter in the Copper and Arsenic Resistance of Metallosphaera sedula, an Extreme Thermoacidophile.</title>
        <authorList>
            <person name="McCarthy S."/>
            <person name="Ai C."/>
            <person name="Wheaton G."/>
            <person name="Tevatia R."/>
            <person name="Eckrich V."/>
            <person name="Kelly R."/>
            <person name="Blum P."/>
        </authorList>
    </citation>
    <scope>NUCLEOTIDE SEQUENCE [LARGE SCALE GENOMIC DNA]</scope>
    <source>
        <strain evidence="1 7">CuR1</strain>
    </source>
</reference>
<name>A0A088E7C9_9CREN</name>
<evidence type="ECO:0000313" key="11">
    <source>
        <dbReference type="Proteomes" id="UP000062475"/>
    </source>
</evidence>
<dbReference type="Proteomes" id="UP000056255">
    <property type="component" value="Chromosome"/>
</dbReference>
<dbReference type="EMBL" id="CP008822">
    <property type="protein sequence ID" value="AIM27235.1"/>
    <property type="molecule type" value="Genomic_DNA"/>
</dbReference>
<dbReference type="PANTHER" id="PTHR42685:SF20">
    <property type="entry name" value="HYDROGENASE, PUTATIVE-RELATED"/>
    <property type="match status" value="1"/>
</dbReference>
<dbReference type="InterPro" id="IPR036188">
    <property type="entry name" value="FAD/NAD-bd_sf"/>
</dbReference>
<dbReference type="Proteomes" id="UP000068832">
    <property type="component" value="Chromosome"/>
</dbReference>
<accession>A0A088E7C9</accession>
<dbReference type="InterPro" id="IPR050407">
    <property type="entry name" value="Geranylgeranyl_reductase"/>
</dbReference>
<dbReference type="AlphaFoldDB" id="A0A088E7C9"/>
<dbReference type="EMBL" id="CP012175">
    <property type="protein sequence ID" value="AKV80860.1"/>
    <property type="molecule type" value="Genomic_DNA"/>
</dbReference>
<evidence type="ECO:0000313" key="5">
    <source>
        <dbReference type="EMBL" id="AKV80860.1"/>
    </source>
</evidence>